<sequence>MSVFIVAEAGVNHNGSIDIAKKMIDEAAKMGVDAIKFQTFITEKIASVYAKQAKYQSENTRIKETQFEMLKKLELSQSEFKELKIYCDNKEIVFLSTAADNDSVDFLVDIGVKAIKLGSGEVTNLKLIEYVSKKGIPIILSTGMSNLGEVEKALNVIDSNGNCDITLLHATTNYPTDYKEANIRAMVTLKDAFKRNVGYSDHTIGVEAAIIATTLGATIIEKHFTLDSKMEGPDHRASLNVEEFKNYIKSIRNTEILIGNGIKRPTVSEISIMNNVRRSIVARRDLKTGDIITENDIEYKRPGTGIYPEFFSIILGRKIKKDIKKDQVIVWDDI</sequence>
<dbReference type="InterPro" id="IPR013785">
    <property type="entry name" value="Aldolase_TIM"/>
</dbReference>
<evidence type="ECO:0000313" key="3">
    <source>
        <dbReference type="Proteomes" id="UP000239471"/>
    </source>
</evidence>
<evidence type="ECO:0000313" key="2">
    <source>
        <dbReference type="EMBL" id="PRR82848.1"/>
    </source>
</evidence>
<dbReference type="SUPFAM" id="SSF51569">
    <property type="entry name" value="Aldolase"/>
    <property type="match status" value="1"/>
</dbReference>
<dbReference type="NCBIfam" id="TIGR03569">
    <property type="entry name" value="NeuB_NnaB"/>
    <property type="match status" value="1"/>
</dbReference>
<dbReference type="InterPro" id="IPR013132">
    <property type="entry name" value="PseI/NeuA/B-like_N"/>
</dbReference>
<dbReference type="PROSITE" id="PS50844">
    <property type="entry name" value="AFP_LIKE"/>
    <property type="match status" value="1"/>
</dbReference>
<dbReference type="InterPro" id="IPR036732">
    <property type="entry name" value="AFP_Neu5c_C_sf"/>
</dbReference>
<dbReference type="InterPro" id="IPR051690">
    <property type="entry name" value="PseI-like"/>
</dbReference>
<dbReference type="PANTHER" id="PTHR42966:SF1">
    <property type="entry name" value="SIALIC ACID SYNTHASE"/>
    <property type="match status" value="1"/>
</dbReference>
<dbReference type="InterPro" id="IPR006190">
    <property type="entry name" value="SAF_AFP_Neu5Ac"/>
</dbReference>
<comment type="caution">
    <text evidence="2">The sequence shown here is derived from an EMBL/GenBank/DDBJ whole genome shotgun (WGS) entry which is preliminary data.</text>
</comment>
<dbReference type="RefSeq" id="WP_106059476.1">
    <property type="nucleotide sequence ID" value="NZ_PVXQ01000012.1"/>
</dbReference>
<keyword evidence="2" id="KW-0808">Transferase</keyword>
<dbReference type="Gene3D" id="3.20.20.70">
    <property type="entry name" value="Aldolase class I"/>
    <property type="match status" value="1"/>
</dbReference>
<dbReference type="EC" id="2.5.1.101" evidence="2"/>
<organism evidence="2 3">
    <name type="scientific">Clostridium vincentii</name>
    <dbReference type="NCBI Taxonomy" id="52704"/>
    <lineage>
        <taxon>Bacteria</taxon>
        <taxon>Bacillati</taxon>
        <taxon>Bacillota</taxon>
        <taxon>Clostridia</taxon>
        <taxon>Eubacteriales</taxon>
        <taxon>Clostridiaceae</taxon>
        <taxon>Clostridium</taxon>
    </lineage>
</organism>
<dbReference type="Pfam" id="PF08666">
    <property type="entry name" value="SAF"/>
    <property type="match status" value="1"/>
</dbReference>
<protein>
    <submittedName>
        <fullName evidence="2">N,N'-diacetyllegionaminic acid synthase</fullName>
        <ecNumber evidence="2">2.5.1.101</ecNumber>
    </submittedName>
</protein>
<dbReference type="GO" id="GO:0016051">
    <property type="term" value="P:carbohydrate biosynthetic process"/>
    <property type="evidence" value="ECO:0007669"/>
    <property type="project" value="InterPro"/>
</dbReference>
<gene>
    <name evidence="2" type="primary">legI</name>
    <name evidence="2" type="ORF">CLVI_14850</name>
</gene>
<evidence type="ECO:0000259" key="1">
    <source>
        <dbReference type="PROSITE" id="PS50844"/>
    </source>
</evidence>
<proteinExistence type="predicted"/>
<dbReference type="SUPFAM" id="SSF51269">
    <property type="entry name" value="AFP III-like domain"/>
    <property type="match status" value="1"/>
</dbReference>
<dbReference type="Gene3D" id="3.90.1210.10">
    <property type="entry name" value="Antifreeze-like/N-acetylneuraminic acid synthase C-terminal domain"/>
    <property type="match status" value="1"/>
</dbReference>
<name>A0A2T0BG63_9CLOT</name>
<dbReference type="InterPro" id="IPR057736">
    <property type="entry name" value="SAF_PseI/NeuA/NeuB"/>
</dbReference>
<dbReference type="Pfam" id="PF03102">
    <property type="entry name" value="NeuB"/>
    <property type="match status" value="1"/>
</dbReference>
<feature type="domain" description="AFP-like" evidence="1">
    <location>
        <begin position="279"/>
        <end position="334"/>
    </location>
</feature>
<accession>A0A2T0BG63</accession>
<dbReference type="InterPro" id="IPR013974">
    <property type="entry name" value="SAF"/>
</dbReference>
<reference evidence="2 3" key="1">
    <citation type="submission" date="2018-03" db="EMBL/GenBank/DDBJ databases">
        <title>Genome sequence of Clostridium vincentii DSM 10228.</title>
        <authorList>
            <person name="Poehlein A."/>
            <person name="Daniel R."/>
        </authorList>
    </citation>
    <scope>NUCLEOTIDE SEQUENCE [LARGE SCALE GENOMIC DNA]</scope>
    <source>
        <strain evidence="2 3">DSM 10228</strain>
    </source>
</reference>
<keyword evidence="3" id="KW-1185">Reference proteome</keyword>
<dbReference type="GO" id="GO:0047444">
    <property type="term" value="F:N-acylneuraminate-9-phosphate synthase activity"/>
    <property type="evidence" value="ECO:0007669"/>
    <property type="project" value="TreeGrafter"/>
</dbReference>
<dbReference type="PANTHER" id="PTHR42966">
    <property type="entry name" value="N-ACETYLNEURAMINATE SYNTHASE"/>
    <property type="match status" value="1"/>
</dbReference>
<dbReference type="SMART" id="SM00858">
    <property type="entry name" value="SAF"/>
    <property type="match status" value="1"/>
</dbReference>
<dbReference type="OrthoDB" id="9814210at2"/>
<dbReference type="AlphaFoldDB" id="A0A2T0BG63"/>
<dbReference type="InterPro" id="IPR020007">
    <property type="entry name" value="NeuB/NeuA"/>
</dbReference>
<dbReference type="CDD" id="cd11615">
    <property type="entry name" value="SAF_NeuB_like"/>
    <property type="match status" value="1"/>
</dbReference>
<dbReference type="Proteomes" id="UP000239471">
    <property type="component" value="Unassembled WGS sequence"/>
</dbReference>
<dbReference type="EMBL" id="PVXQ01000012">
    <property type="protein sequence ID" value="PRR82848.1"/>
    <property type="molecule type" value="Genomic_DNA"/>
</dbReference>